<evidence type="ECO:0000256" key="3">
    <source>
        <dbReference type="ARBA" id="ARBA00022475"/>
    </source>
</evidence>
<sequence length="314" mass="35381">MKVDNTMQTTKTVKKSKNSFSLKNHMAKHAIVYVFMIPVLIHFTIFFLAPIVFSFIITFFDWPIIGTPEFIGLGNWQRFLGDAIAWKSLKNTLVFSIYYIVPSMAIGLMLAQLIVSQKTKVGNFFKGIFFLPVVTSFVVVAGIWQWLFRGTGEGFINQFLGMLGLPEQMFLSSSNQALLVLAGLSIFKIIGSTMIYYFAGLQGIPEELYEAARIDGASKSKVFWKITFPLLLPIHFYVAVMTTIGSFQVFDSAFLLTSGGPNFATNTIVYYMYQEGFSALRLGYASVLAYVLFFMVFLVSLVQKRFLGKTIDYS</sequence>
<feature type="transmembrane region" description="Helical" evidence="7">
    <location>
        <begin position="127"/>
        <end position="147"/>
    </location>
</feature>
<dbReference type="PANTHER" id="PTHR30193:SF37">
    <property type="entry name" value="INNER MEMBRANE ABC TRANSPORTER PERMEASE PROTEIN YCJO"/>
    <property type="match status" value="1"/>
</dbReference>
<accession>A0A369AQ72</accession>
<keyword evidence="4 7" id="KW-0812">Transmembrane</keyword>
<dbReference type="GO" id="GO:0005886">
    <property type="term" value="C:plasma membrane"/>
    <property type="evidence" value="ECO:0007669"/>
    <property type="project" value="UniProtKB-SubCell"/>
</dbReference>
<comment type="similarity">
    <text evidence="7">Belongs to the binding-protein-dependent transport system permease family.</text>
</comment>
<keyword evidence="9" id="KW-1185">Reference proteome</keyword>
<evidence type="ECO:0000256" key="6">
    <source>
        <dbReference type="ARBA" id="ARBA00023136"/>
    </source>
</evidence>
<dbReference type="GO" id="GO:0055085">
    <property type="term" value="P:transmembrane transport"/>
    <property type="evidence" value="ECO:0007669"/>
    <property type="project" value="InterPro"/>
</dbReference>
<dbReference type="Gene3D" id="1.10.3720.10">
    <property type="entry name" value="MetI-like"/>
    <property type="match status" value="1"/>
</dbReference>
<dbReference type="InterPro" id="IPR000515">
    <property type="entry name" value="MetI-like"/>
</dbReference>
<evidence type="ECO:0000313" key="8">
    <source>
        <dbReference type="EMBL" id="RST99014.1"/>
    </source>
</evidence>
<evidence type="ECO:0000256" key="5">
    <source>
        <dbReference type="ARBA" id="ARBA00022989"/>
    </source>
</evidence>
<dbReference type="CDD" id="cd06261">
    <property type="entry name" value="TM_PBP2"/>
    <property type="match status" value="1"/>
</dbReference>
<dbReference type="GeneID" id="63147489"/>
<comment type="subcellular location">
    <subcellularLocation>
        <location evidence="1 7">Cell membrane</location>
        <topology evidence="1 7">Multi-pass membrane protein</topology>
    </subcellularLocation>
</comment>
<dbReference type="PANTHER" id="PTHR30193">
    <property type="entry name" value="ABC TRANSPORTER PERMEASE PROTEIN"/>
    <property type="match status" value="1"/>
</dbReference>
<dbReference type="PROSITE" id="PS50928">
    <property type="entry name" value="ABC_TM1"/>
    <property type="match status" value="1"/>
</dbReference>
<comment type="caution">
    <text evidence="8">The sequence shown here is derived from an EMBL/GenBank/DDBJ whole genome shotgun (WGS) entry which is preliminary data.</text>
</comment>
<proteinExistence type="inferred from homology"/>
<dbReference type="SUPFAM" id="SSF161098">
    <property type="entry name" value="MetI-like"/>
    <property type="match status" value="1"/>
</dbReference>
<keyword evidence="5 7" id="KW-1133">Transmembrane helix</keyword>
<feature type="transmembrane region" description="Helical" evidence="7">
    <location>
        <begin position="177"/>
        <end position="201"/>
    </location>
</feature>
<evidence type="ECO:0000313" key="9">
    <source>
        <dbReference type="Proteomes" id="UP000288197"/>
    </source>
</evidence>
<gene>
    <name evidence="8" type="ORF">CBF32_12300</name>
</gene>
<evidence type="ECO:0000256" key="1">
    <source>
        <dbReference type="ARBA" id="ARBA00004651"/>
    </source>
</evidence>
<feature type="transmembrane region" description="Helical" evidence="7">
    <location>
        <begin position="282"/>
        <end position="302"/>
    </location>
</feature>
<dbReference type="AlphaFoldDB" id="A0A369AQ72"/>
<dbReference type="InterPro" id="IPR035906">
    <property type="entry name" value="MetI-like_sf"/>
</dbReference>
<reference evidence="8 9" key="1">
    <citation type="submission" date="2017-05" db="EMBL/GenBank/DDBJ databases">
        <title>Vagococcus spp. assemblies.</title>
        <authorList>
            <person name="Gulvik C.A."/>
        </authorList>
    </citation>
    <scope>NUCLEOTIDE SEQUENCE [LARGE SCALE GENOMIC DNA]</scope>
    <source>
        <strain evidence="8 9">NCFB 2497</strain>
    </source>
</reference>
<evidence type="ECO:0000256" key="2">
    <source>
        <dbReference type="ARBA" id="ARBA00022448"/>
    </source>
</evidence>
<feature type="transmembrane region" description="Helical" evidence="7">
    <location>
        <begin position="222"/>
        <end position="247"/>
    </location>
</feature>
<feature type="transmembrane region" description="Helical" evidence="7">
    <location>
        <begin position="30"/>
        <end position="60"/>
    </location>
</feature>
<evidence type="ECO:0000256" key="7">
    <source>
        <dbReference type="RuleBase" id="RU363032"/>
    </source>
</evidence>
<evidence type="ECO:0000256" key="4">
    <source>
        <dbReference type="ARBA" id="ARBA00022692"/>
    </source>
</evidence>
<feature type="transmembrane region" description="Helical" evidence="7">
    <location>
        <begin position="96"/>
        <end position="115"/>
    </location>
</feature>
<name>A0A369AQ72_9ENTE</name>
<organism evidence="8 9">
    <name type="scientific">Vagococcus fluvialis</name>
    <dbReference type="NCBI Taxonomy" id="2738"/>
    <lineage>
        <taxon>Bacteria</taxon>
        <taxon>Bacillati</taxon>
        <taxon>Bacillota</taxon>
        <taxon>Bacilli</taxon>
        <taxon>Lactobacillales</taxon>
        <taxon>Enterococcaceae</taxon>
        <taxon>Vagococcus</taxon>
    </lineage>
</organism>
<keyword evidence="3" id="KW-1003">Cell membrane</keyword>
<dbReference type="Proteomes" id="UP000288197">
    <property type="component" value="Unassembled WGS sequence"/>
</dbReference>
<dbReference type="RefSeq" id="WP_206172274.1">
    <property type="nucleotide sequence ID" value="NZ_CP081459.1"/>
</dbReference>
<dbReference type="Pfam" id="PF00528">
    <property type="entry name" value="BPD_transp_1"/>
    <property type="match status" value="1"/>
</dbReference>
<dbReference type="InterPro" id="IPR051393">
    <property type="entry name" value="ABC_transporter_permease"/>
</dbReference>
<keyword evidence="2 7" id="KW-0813">Transport</keyword>
<dbReference type="EMBL" id="NGJX01000017">
    <property type="protein sequence ID" value="RST99014.1"/>
    <property type="molecule type" value="Genomic_DNA"/>
</dbReference>
<protein>
    <submittedName>
        <fullName evidence="8">ABC transporter permease</fullName>
    </submittedName>
</protein>
<keyword evidence="6 7" id="KW-0472">Membrane</keyword>